<dbReference type="Proteomes" id="UP000681722">
    <property type="component" value="Unassembled WGS sequence"/>
</dbReference>
<keyword evidence="1" id="KW-0812">Transmembrane</keyword>
<evidence type="ECO:0000313" key="4">
    <source>
        <dbReference type="Proteomes" id="UP000663829"/>
    </source>
</evidence>
<keyword evidence="4" id="KW-1185">Reference proteome</keyword>
<name>A0A815KY73_9BILA</name>
<feature type="transmembrane region" description="Helical" evidence="1">
    <location>
        <begin position="144"/>
        <end position="165"/>
    </location>
</feature>
<evidence type="ECO:0000256" key="1">
    <source>
        <dbReference type="SAM" id="Phobius"/>
    </source>
</evidence>
<keyword evidence="1" id="KW-0472">Membrane</keyword>
<feature type="transmembrane region" description="Helical" evidence="1">
    <location>
        <begin position="6"/>
        <end position="34"/>
    </location>
</feature>
<comment type="caution">
    <text evidence="2">The sequence shown here is derived from an EMBL/GenBank/DDBJ whole genome shotgun (WGS) entry which is preliminary data.</text>
</comment>
<feature type="transmembrane region" description="Helical" evidence="1">
    <location>
        <begin position="100"/>
        <end position="124"/>
    </location>
</feature>
<gene>
    <name evidence="2" type="ORF">GPM918_LOCUS33171</name>
    <name evidence="3" type="ORF">SRO942_LOCUS33850</name>
</gene>
<dbReference type="EMBL" id="CAJOBC010082843">
    <property type="protein sequence ID" value="CAF4292970.1"/>
    <property type="molecule type" value="Genomic_DNA"/>
</dbReference>
<keyword evidence="1" id="KW-1133">Transmembrane helix</keyword>
<dbReference type="EMBL" id="CAJNOQ010017425">
    <property type="protein sequence ID" value="CAF1398985.1"/>
    <property type="molecule type" value="Genomic_DNA"/>
</dbReference>
<dbReference type="Proteomes" id="UP000663829">
    <property type="component" value="Unassembled WGS sequence"/>
</dbReference>
<sequence length="186" mass="19632">MEQSRLPLYVSLILSGLTVLFTIISLSTASWGILRHEGVEVGSTGLFRSCLTLAGINICGSHSILNPPAGLIIVGFLLVCLALTIIGIILCRGNIFACNLLLMPTFFFATLFLLCGLVTSWKAVLLAAETQDKLETVIVPGSSYNLMVTSTVFLFIVTVIAAYSYGAHSSTSNAGSAPISNPSVTT</sequence>
<evidence type="ECO:0000313" key="3">
    <source>
        <dbReference type="EMBL" id="CAF4292970.1"/>
    </source>
</evidence>
<evidence type="ECO:0000313" key="2">
    <source>
        <dbReference type="EMBL" id="CAF1398985.1"/>
    </source>
</evidence>
<organism evidence="2 4">
    <name type="scientific">Didymodactylos carnosus</name>
    <dbReference type="NCBI Taxonomy" id="1234261"/>
    <lineage>
        <taxon>Eukaryota</taxon>
        <taxon>Metazoa</taxon>
        <taxon>Spiralia</taxon>
        <taxon>Gnathifera</taxon>
        <taxon>Rotifera</taxon>
        <taxon>Eurotatoria</taxon>
        <taxon>Bdelloidea</taxon>
        <taxon>Philodinida</taxon>
        <taxon>Philodinidae</taxon>
        <taxon>Didymodactylos</taxon>
    </lineage>
</organism>
<reference evidence="2" key="1">
    <citation type="submission" date="2021-02" db="EMBL/GenBank/DDBJ databases">
        <authorList>
            <person name="Nowell W R."/>
        </authorList>
    </citation>
    <scope>NUCLEOTIDE SEQUENCE</scope>
</reference>
<accession>A0A815KY73</accession>
<feature type="transmembrane region" description="Helical" evidence="1">
    <location>
        <begin position="71"/>
        <end position="91"/>
    </location>
</feature>
<proteinExistence type="predicted"/>
<protein>
    <submittedName>
        <fullName evidence="2">Uncharacterized protein</fullName>
    </submittedName>
</protein>
<dbReference type="AlphaFoldDB" id="A0A815KY73"/>